<name>A0A5P2AYS7_STRVZ</name>
<organism evidence="1 2">
    <name type="scientific">Streptomyces venezuelae</name>
    <dbReference type="NCBI Taxonomy" id="54571"/>
    <lineage>
        <taxon>Bacteria</taxon>
        <taxon>Bacillati</taxon>
        <taxon>Actinomycetota</taxon>
        <taxon>Actinomycetes</taxon>
        <taxon>Kitasatosporales</taxon>
        <taxon>Streptomycetaceae</taxon>
        <taxon>Streptomyces</taxon>
    </lineage>
</organism>
<evidence type="ECO:0000313" key="2">
    <source>
        <dbReference type="Proteomes" id="UP000324106"/>
    </source>
</evidence>
<dbReference type="Pfam" id="PF19450">
    <property type="entry name" value="DUF5988"/>
    <property type="match status" value="1"/>
</dbReference>
<accession>A0A5P2AYS7</accession>
<gene>
    <name evidence="1" type="ORF">DEJ46_33580</name>
</gene>
<dbReference type="InterPro" id="IPR046030">
    <property type="entry name" value="DUF5988"/>
</dbReference>
<sequence length="70" mass="8270">MSNRPNVILQGGRAVPDQERVRYVENTEDTFKLFLGNRYEHYRANGSTHAHHDGRGLLVFEWMYRTYVAE</sequence>
<evidence type="ECO:0000313" key="1">
    <source>
        <dbReference type="EMBL" id="QES23452.1"/>
    </source>
</evidence>
<dbReference type="AlphaFoldDB" id="A0A5P2AYS7"/>
<proteinExistence type="predicted"/>
<dbReference type="EMBL" id="CP029194">
    <property type="protein sequence ID" value="QES23452.1"/>
    <property type="molecule type" value="Genomic_DNA"/>
</dbReference>
<protein>
    <submittedName>
        <fullName evidence="1">Uncharacterized protein</fullName>
    </submittedName>
</protein>
<reference evidence="1 2" key="1">
    <citation type="submission" date="2018-05" db="EMBL/GenBank/DDBJ databases">
        <title>Streptomyces venezuelae.</title>
        <authorList>
            <person name="Kim W."/>
            <person name="Lee N."/>
            <person name="Cho B.-K."/>
        </authorList>
    </citation>
    <scope>NUCLEOTIDE SEQUENCE [LARGE SCALE GENOMIC DNA]</scope>
    <source>
        <strain evidence="1 2">ATCC 15068</strain>
    </source>
</reference>
<dbReference type="RefSeq" id="WP_150272395.1">
    <property type="nucleotide sequence ID" value="NZ_CP029194.1"/>
</dbReference>
<dbReference type="Proteomes" id="UP000324106">
    <property type="component" value="Chromosome"/>
</dbReference>
<dbReference type="OrthoDB" id="3402203at2"/>